<gene>
    <name evidence="1" type="ORF">UFOVP786_36</name>
</gene>
<accession>A0A6J5NZD3</accession>
<organism evidence="1">
    <name type="scientific">uncultured Caudovirales phage</name>
    <dbReference type="NCBI Taxonomy" id="2100421"/>
    <lineage>
        <taxon>Viruses</taxon>
        <taxon>Duplodnaviria</taxon>
        <taxon>Heunggongvirae</taxon>
        <taxon>Uroviricota</taxon>
        <taxon>Caudoviricetes</taxon>
        <taxon>Peduoviridae</taxon>
        <taxon>Maltschvirus</taxon>
        <taxon>Maltschvirus maltsch</taxon>
    </lineage>
</organism>
<sequence length="67" mass="7668">MKFVTNAMPYRLPELERAHNAIQFHKGEPPIVRLVTKAPVAGSRFTAEELKEMGFVSVWKEDIPQTE</sequence>
<proteinExistence type="predicted"/>
<name>A0A6J5NZD3_9CAUD</name>
<protein>
    <submittedName>
        <fullName evidence="1">Uncharacterized protein</fullName>
    </submittedName>
</protein>
<reference evidence="1" key="1">
    <citation type="submission" date="2020-04" db="EMBL/GenBank/DDBJ databases">
        <authorList>
            <person name="Chiriac C."/>
            <person name="Salcher M."/>
            <person name="Ghai R."/>
            <person name="Kavagutti S V."/>
        </authorList>
    </citation>
    <scope>NUCLEOTIDE SEQUENCE</scope>
</reference>
<dbReference type="EMBL" id="LR796727">
    <property type="protein sequence ID" value="CAB4162265.1"/>
    <property type="molecule type" value="Genomic_DNA"/>
</dbReference>
<evidence type="ECO:0000313" key="1">
    <source>
        <dbReference type="EMBL" id="CAB4162265.1"/>
    </source>
</evidence>